<sequence length="535" mass="58692">THEAISLALNIPHHSVNMKVARCGGGYGLKLTKINLPSVACSLAAYLLRQPVRMVTTIEETMEATGKRCDIYAQYEASVNQVGQIQSMTVNLYEDKGSSNNDPVIGGFTLPAIPNIYDSSTWKVSGYNVRTNKASSAWARAPGTLEGIAITEHIMEHIAKEVNLDPTTVRLNNTEPGKYPIADMINQVKTKADYNNRLAAVNTFNSKNAWKKRGISVLPMRFPLPYFGNYNAMVSVYRNDATVALVHGGIEIGQGLNTKAVQACAKELVIPLKYISVKPSNNLTAPNNAFTGATVTSESVVLGVIKACTVLNQRLQPVRDKLTNPTWEEVITQAYADNVDLNASAMMSPLDNVSEYSVFGVAVTEVEIDVLTGEHKVIRVDLLEDAGQALSPLIDIGQCEGAFIMGLGCFTSEELQYDPQTGQLKTNRTWNYKVPGAKDIPIDFRVYLLKNSSNPLGVLRSKAVGEPPLCLALSVLSAIRYAVQSARTDMGLPDKWIPGFCKYEMVFQTVKWLVVSRGQTNIVFSTLKKKRKIFF</sequence>
<dbReference type="InterPro" id="IPR016208">
    <property type="entry name" value="Ald_Oxase/xanthine_DH-like"/>
</dbReference>
<dbReference type="InterPro" id="IPR008274">
    <property type="entry name" value="AldOxase/xan_DH_MoCoBD1"/>
</dbReference>
<organism evidence="13">
    <name type="scientific">Clastoptera arizonana</name>
    <name type="common">Arizona spittle bug</name>
    <dbReference type="NCBI Taxonomy" id="38151"/>
    <lineage>
        <taxon>Eukaryota</taxon>
        <taxon>Metazoa</taxon>
        <taxon>Ecdysozoa</taxon>
        <taxon>Arthropoda</taxon>
        <taxon>Hexapoda</taxon>
        <taxon>Insecta</taxon>
        <taxon>Pterygota</taxon>
        <taxon>Neoptera</taxon>
        <taxon>Paraneoptera</taxon>
        <taxon>Hemiptera</taxon>
        <taxon>Auchenorrhyncha</taxon>
        <taxon>Cercopoidea</taxon>
        <taxon>Clastopteridae</taxon>
        <taxon>Clastoptera</taxon>
    </lineage>
</organism>
<dbReference type="AlphaFoldDB" id="A0A1B6CXI3"/>
<proteinExistence type="inferred from homology"/>
<evidence type="ECO:0000256" key="6">
    <source>
        <dbReference type="ARBA" id="ARBA00022723"/>
    </source>
</evidence>
<evidence type="ECO:0000259" key="11">
    <source>
        <dbReference type="Pfam" id="PF02738"/>
    </source>
</evidence>
<evidence type="ECO:0000256" key="2">
    <source>
        <dbReference type="ARBA" id="ARBA00001974"/>
    </source>
</evidence>
<dbReference type="PANTHER" id="PTHR11908">
    <property type="entry name" value="XANTHINE DEHYDROGENASE"/>
    <property type="match status" value="1"/>
</dbReference>
<feature type="domain" description="Aldehyde oxidase/xanthine dehydrogenase first molybdopterin binding" evidence="11">
    <location>
        <begin position="2"/>
        <end position="173"/>
    </location>
</feature>
<reference evidence="13" key="1">
    <citation type="submission" date="2015-12" db="EMBL/GenBank/DDBJ databases">
        <title>De novo transcriptome assembly of four potential Pierce s Disease insect vectors from Arizona vineyards.</title>
        <authorList>
            <person name="Tassone E.E."/>
        </authorList>
    </citation>
    <scope>NUCLEOTIDE SEQUENCE</scope>
</reference>
<dbReference type="FunFam" id="3.30.365.10:FF:000002">
    <property type="entry name" value="Xanthine dehydrogenase oxidase"/>
    <property type="match status" value="1"/>
</dbReference>
<keyword evidence="6" id="KW-0479">Metal-binding</keyword>
<gene>
    <name evidence="13" type="ORF">g.6595</name>
</gene>
<dbReference type="EMBL" id="GEDC01019096">
    <property type="protein sequence ID" value="JAS18202.1"/>
    <property type="molecule type" value="Transcribed_RNA"/>
</dbReference>
<dbReference type="InterPro" id="IPR046867">
    <property type="entry name" value="AldOxase/xan_DH_MoCoBD2"/>
</dbReference>
<feature type="domain" description="Aldehyde oxidase/xanthine dehydrogenase second molybdopterin binding" evidence="12">
    <location>
        <begin position="188"/>
        <end position="441"/>
    </location>
</feature>
<comment type="cofactor">
    <cofactor evidence="2">
        <name>FAD</name>
        <dbReference type="ChEBI" id="CHEBI:57692"/>
    </cofactor>
</comment>
<comment type="similarity">
    <text evidence="3">Belongs to the xanthine dehydrogenase family.</text>
</comment>
<name>A0A1B6CXI3_9HEMI</name>
<keyword evidence="9" id="KW-0411">Iron-sulfur</keyword>
<keyword evidence="4" id="KW-0500">Molybdenum</keyword>
<dbReference type="Pfam" id="PF02738">
    <property type="entry name" value="MoCoBD_1"/>
    <property type="match status" value="1"/>
</dbReference>
<evidence type="ECO:0000256" key="4">
    <source>
        <dbReference type="ARBA" id="ARBA00022505"/>
    </source>
</evidence>
<evidence type="ECO:0000256" key="5">
    <source>
        <dbReference type="ARBA" id="ARBA00022714"/>
    </source>
</evidence>
<dbReference type="GO" id="GO:0016491">
    <property type="term" value="F:oxidoreductase activity"/>
    <property type="evidence" value="ECO:0007669"/>
    <property type="project" value="UniProtKB-KW"/>
</dbReference>
<dbReference type="Pfam" id="PF20256">
    <property type="entry name" value="MoCoBD_2"/>
    <property type="match status" value="1"/>
</dbReference>
<accession>A0A1B6CXI3</accession>
<dbReference type="InterPro" id="IPR037165">
    <property type="entry name" value="AldOxase/xan_DH_Mopterin-bd_sf"/>
</dbReference>
<keyword evidence="7" id="KW-0560">Oxidoreductase</keyword>
<dbReference type="Gene3D" id="3.30.365.10">
    <property type="entry name" value="Aldehyde oxidase/xanthine dehydrogenase, molybdopterin binding domain"/>
    <property type="match status" value="4"/>
</dbReference>
<evidence type="ECO:0000256" key="9">
    <source>
        <dbReference type="ARBA" id="ARBA00023014"/>
    </source>
</evidence>
<keyword evidence="5" id="KW-0001">2Fe-2S</keyword>
<comment type="cofactor">
    <cofactor evidence="1">
        <name>Mo-molybdopterin</name>
        <dbReference type="ChEBI" id="CHEBI:71302"/>
    </cofactor>
</comment>
<evidence type="ECO:0000256" key="10">
    <source>
        <dbReference type="ARBA" id="ARBA00034078"/>
    </source>
</evidence>
<evidence type="ECO:0000256" key="3">
    <source>
        <dbReference type="ARBA" id="ARBA00006849"/>
    </source>
</evidence>
<dbReference type="SUPFAM" id="SSF56003">
    <property type="entry name" value="Molybdenum cofactor-binding domain"/>
    <property type="match status" value="1"/>
</dbReference>
<evidence type="ECO:0000256" key="7">
    <source>
        <dbReference type="ARBA" id="ARBA00023002"/>
    </source>
</evidence>
<evidence type="ECO:0000256" key="8">
    <source>
        <dbReference type="ARBA" id="ARBA00023004"/>
    </source>
</evidence>
<keyword evidence="8" id="KW-0408">Iron</keyword>
<feature type="non-terminal residue" evidence="13">
    <location>
        <position position="1"/>
    </location>
</feature>
<dbReference type="PANTHER" id="PTHR11908:SF132">
    <property type="entry name" value="ALDEHYDE OXIDASE 1-RELATED"/>
    <property type="match status" value="1"/>
</dbReference>
<evidence type="ECO:0000259" key="12">
    <source>
        <dbReference type="Pfam" id="PF20256"/>
    </source>
</evidence>
<evidence type="ECO:0000313" key="13">
    <source>
        <dbReference type="EMBL" id="JAS18202.1"/>
    </source>
</evidence>
<dbReference type="GO" id="GO:0051537">
    <property type="term" value="F:2 iron, 2 sulfur cluster binding"/>
    <property type="evidence" value="ECO:0007669"/>
    <property type="project" value="UniProtKB-KW"/>
</dbReference>
<comment type="cofactor">
    <cofactor evidence="10">
        <name>[2Fe-2S] cluster</name>
        <dbReference type="ChEBI" id="CHEBI:190135"/>
    </cofactor>
</comment>
<dbReference type="GO" id="GO:0005506">
    <property type="term" value="F:iron ion binding"/>
    <property type="evidence" value="ECO:0007669"/>
    <property type="project" value="InterPro"/>
</dbReference>
<evidence type="ECO:0000256" key="1">
    <source>
        <dbReference type="ARBA" id="ARBA00001924"/>
    </source>
</evidence>
<protein>
    <submittedName>
        <fullName evidence="13">Uncharacterized protein</fullName>
    </submittedName>
</protein>